<evidence type="ECO:0000256" key="5">
    <source>
        <dbReference type="ARBA" id="ARBA00023136"/>
    </source>
</evidence>
<dbReference type="GO" id="GO:0030003">
    <property type="term" value="P:intracellular monoatomic cation homeostasis"/>
    <property type="evidence" value="ECO:0000318"/>
    <property type="project" value="GO_Central"/>
</dbReference>
<feature type="transmembrane region" description="Helical" evidence="7">
    <location>
        <begin position="626"/>
        <end position="645"/>
    </location>
</feature>
<dbReference type="GO" id="GO:0043124">
    <property type="term" value="P:negative regulation of canonical NF-kappaB signal transduction"/>
    <property type="evidence" value="ECO:0007669"/>
    <property type="project" value="Ensembl"/>
</dbReference>
<dbReference type="GO" id="GO:1990540">
    <property type="term" value="P:mitochondrial manganese ion transmembrane transport"/>
    <property type="evidence" value="ECO:0007669"/>
    <property type="project" value="Ensembl"/>
</dbReference>
<feature type="region of interest" description="Disordered" evidence="6">
    <location>
        <begin position="15"/>
        <end position="105"/>
    </location>
</feature>
<dbReference type="GO" id="GO:1990079">
    <property type="term" value="P:cartilage homeostasis"/>
    <property type="evidence" value="ECO:0007669"/>
    <property type="project" value="Ensembl"/>
</dbReference>
<dbReference type="GO" id="GO:0042391">
    <property type="term" value="P:regulation of membrane potential"/>
    <property type="evidence" value="ECO:0007669"/>
    <property type="project" value="Ensembl"/>
</dbReference>
<dbReference type="GO" id="GO:0005385">
    <property type="term" value="F:zinc ion transmembrane transporter activity"/>
    <property type="evidence" value="ECO:0000318"/>
    <property type="project" value="GO_Central"/>
</dbReference>
<dbReference type="GeneTree" id="ENSGT00940000158926"/>
<dbReference type="GO" id="GO:0030026">
    <property type="term" value="P:intracellular manganese ion homeostasis"/>
    <property type="evidence" value="ECO:0007669"/>
    <property type="project" value="Ensembl"/>
</dbReference>
<feature type="transmembrane region" description="Helical" evidence="7">
    <location>
        <begin position="396"/>
        <end position="418"/>
    </location>
</feature>
<gene>
    <name evidence="8" type="primary">SLC39A8</name>
</gene>
<proteinExistence type="inferred from homology"/>
<dbReference type="InterPro" id="IPR050799">
    <property type="entry name" value="ZIP_Transporter"/>
</dbReference>
<feature type="transmembrane region" description="Helical" evidence="7">
    <location>
        <begin position="363"/>
        <end position="384"/>
    </location>
</feature>
<evidence type="ECO:0000313" key="9">
    <source>
        <dbReference type="Proteomes" id="UP000805418"/>
    </source>
</evidence>
<dbReference type="GO" id="GO:0006351">
    <property type="term" value="P:DNA-templated transcription"/>
    <property type="evidence" value="ECO:0007669"/>
    <property type="project" value="Ensembl"/>
</dbReference>
<name>A0A8I3S9E3_CANLF</name>
<feature type="transmembrane region" description="Helical" evidence="7">
    <location>
        <begin position="601"/>
        <end position="620"/>
    </location>
</feature>
<reference evidence="8" key="1">
    <citation type="submission" date="2020-03" db="EMBL/GenBank/DDBJ databases">
        <title>Long-read based genome assembly of a Labrador retriever dog.</title>
        <authorList>
            <person name="Eory L."/>
            <person name="Zhang W."/>
            <person name="Schoenebeck J."/>
        </authorList>
    </citation>
    <scope>NUCLEOTIDE SEQUENCE [LARGE SCALE GENOMIC DNA]</scope>
    <source>
        <strain evidence="8">Labrador retriever</strain>
    </source>
</reference>
<evidence type="ECO:0000256" key="3">
    <source>
        <dbReference type="ARBA" id="ARBA00022692"/>
    </source>
</evidence>
<dbReference type="GO" id="GO:0015694">
    <property type="term" value="P:mercury ion transport"/>
    <property type="evidence" value="ECO:0007669"/>
    <property type="project" value="Ensembl"/>
</dbReference>
<accession>A0A8I3S9E3</accession>
<keyword evidence="5 7" id="KW-0472">Membrane</keyword>
<evidence type="ECO:0000256" key="6">
    <source>
        <dbReference type="SAM" id="MobiDB-lite"/>
    </source>
</evidence>
<dbReference type="GO" id="GO:0016323">
    <property type="term" value="C:basolateral plasma membrane"/>
    <property type="evidence" value="ECO:0007669"/>
    <property type="project" value="Ensembl"/>
</dbReference>
<dbReference type="GO" id="GO:0006525">
    <property type="term" value="P:arginine metabolic process"/>
    <property type="evidence" value="ECO:0007669"/>
    <property type="project" value="Ensembl"/>
</dbReference>
<reference evidence="8" key="2">
    <citation type="submission" date="2025-08" db="UniProtKB">
        <authorList>
            <consortium name="Ensembl"/>
        </authorList>
    </citation>
    <scope>IDENTIFICATION</scope>
    <source>
        <strain evidence="8">Boxer</strain>
    </source>
</reference>
<feature type="region of interest" description="Disordered" evidence="6">
    <location>
        <begin position="205"/>
        <end position="235"/>
    </location>
</feature>
<organism evidence="8 9">
    <name type="scientific">Canis lupus familiaris</name>
    <name type="common">Dog</name>
    <name type="synonym">Canis familiaris</name>
    <dbReference type="NCBI Taxonomy" id="9615"/>
    <lineage>
        <taxon>Eukaryota</taxon>
        <taxon>Metazoa</taxon>
        <taxon>Chordata</taxon>
        <taxon>Craniata</taxon>
        <taxon>Vertebrata</taxon>
        <taxon>Euteleostomi</taxon>
        <taxon>Mammalia</taxon>
        <taxon>Eutheria</taxon>
        <taxon>Laurasiatheria</taxon>
        <taxon>Carnivora</taxon>
        <taxon>Caniformia</taxon>
        <taxon>Canidae</taxon>
        <taxon>Canis</taxon>
    </lineage>
</organism>
<dbReference type="GO" id="GO:0030198">
    <property type="term" value="P:extracellular matrix organization"/>
    <property type="evidence" value="ECO:0007669"/>
    <property type="project" value="Ensembl"/>
</dbReference>
<dbReference type="InterPro" id="IPR003689">
    <property type="entry name" value="ZIP"/>
</dbReference>
<dbReference type="PANTHER" id="PTHR12191">
    <property type="entry name" value="SOLUTE CARRIER FAMILY 39"/>
    <property type="match status" value="1"/>
</dbReference>
<dbReference type="Reactome" id="R-CFA-442380">
    <property type="pathway name" value="Zinc influx into cells by the SLC39 gene family"/>
</dbReference>
<keyword evidence="9" id="KW-1185">Reference proteome</keyword>
<dbReference type="GO" id="GO:0070574">
    <property type="term" value="P:cadmium ion transmembrane transport"/>
    <property type="evidence" value="ECO:0007669"/>
    <property type="project" value="Ensembl"/>
</dbReference>
<dbReference type="GO" id="GO:0098849">
    <property type="term" value="P:cellular detoxification of cadmium ion"/>
    <property type="evidence" value="ECO:0007669"/>
    <property type="project" value="Ensembl"/>
</dbReference>
<dbReference type="GO" id="GO:0006487">
    <property type="term" value="P:protein N-linked glycosylation"/>
    <property type="evidence" value="ECO:0007669"/>
    <property type="project" value="Ensembl"/>
</dbReference>
<protein>
    <submittedName>
        <fullName evidence="8">Solute carrier family 39 member 8</fullName>
    </submittedName>
</protein>
<dbReference type="GO" id="GO:0005765">
    <property type="term" value="C:lysosomal membrane"/>
    <property type="evidence" value="ECO:0007669"/>
    <property type="project" value="Ensembl"/>
</dbReference>
<dbReference type="GO" id="GO:0097080">
    <property type="term" value="P:plasma membrane selenite transport"/>
    <property type="evidence" value="ECO:0007669"/>
    <property type="project" value="Ensembl"/>
</dbReference>
<comment type="similarity">
    <text evidence="2">Belongs to the ZIP transporter (TC 2.A.5) family.</text>
</comment>
<evidence type="ECO:0000256" key="4">
    <source>
        <dbReference type="ARBA" id="ARBA00022989"/>
    </source>
</evidence>
<dbReference type="GO" id="GO:0006882">
    <property type="term" value="P:intracellular zinc ion homeostasis"/>
    <property type="evidence" value="ECO:0007669"/>
    <property type="project" value="Ensembl"/>
</dbReference>
<comment type="subcellular location">
    <subcellularLocation>
        <location evidence="1">Membrane</location>
        <topology evidence="1">Multi-pass membrane protein</topology>
    </subcellularLocation>
</comment>
<sequence>MGLLTLFQEVSFVKVTKGPPRPERRLGTPTQMWHPGNPPPSPGGGRRARSEEPRAAPAALRPGLDARGSSGRGSVCHRVPERRGQGPPLICKGRRAGPRSSRADLPEIVLRDRGRERVGESWRERERRERASLRLTWTHTETQRQKQAGEALQEARGPAPPIAPHARRHLRFDAPQVAGCCCPGGGGGPGAPASRLTRTRADARAARPWAPTAARPERPGALQPAPGPREAAPAGMAPGRAVAGLLLLAAAGVGGAAAGPALAFSEDVLSVFGANRSLSAAQLAHLLEQLGAAPTHGVAEPARLHFNQCLSAEEIFSLHGFSNTTQISSSNFSVICPAVLQQLNFHPCEDRHKHKTKPSISEVWGYGLLSVTIINLASLLGLILTPLIKKSYFPKILTFFVGLAIGTLFSNAIFQLIPEAFGFNPKSDNYVEKAVAVFGGFYILFFFERVLKMLLKTYGQNDHTHFRNDDFGPSHEKTHQPKTLPAINGVTCYANPAVTEPNGHIHFDNVSVVSLQDGKMESSSCTCLKGPKLSKIGTIAWMITLSDALHNFIDGLAIGASCTLSLLQGLSTSIAILCEEFPHELGDFVILLSAGMSTRQALLFNFLSACSCYVGLAFGILVGNNFAPNIIFALAGGMFLYISLADMFPEMNDMLREKITGRKTDFTYFMIQNAGMLTGFTAILLITLYAGEIELE</sequence>
<dbReference type="GO" id="GO:0140410">
    <property type="term" value="F:monoatomic cation:bicarbonate symporter activity"/>
    <property type="evidence" value="ECO:0000318"/>
    <property type="project" value="GO_Central"/>
</dbReference>
<feature type="transmembrane region" description="Helical" evidence="7">
    <location>
        <begin position="430"/>
        <end position="447"/>
    </location>
</feature>
<evidence type="ECO:0000256" key="7">
    <source>
        <dbReference type="SAM" id="Phobius"/>
    </source>
</evidence>
<dbReference type="GO" id="GO:0050728">
    <property type="term" value="P:negative regulation of inflammatory response"/>
    <property type="evidence" value="ECO:0007669"/>
    <property type="project" value="Ensembl"/>
</dbReference>
<dbReference type="Ensembl" id="ENSCAFT00845044974.1">
    <property type="protein sequence ID" value="ENSCAFP00845035246.1"/>
    <property type="gene ID" value="ENSCAFG00845025480.1"/>
</dbReference>
<reference evidence="8" key="3">
    <citation type="submission" date="2025-09" db="UniProtKB">
        <authorList>
            <consortium name="Ensembl"/>
        </authorList>
    </citation>
    <scope>IDENTIFICATION</scope>
    <source>
        <strain evidence="8">Boxer</strain>
    </source>
</reference>
<evidence type="ECO:0000256" key="1">
    <source>
        <dbReference type="ARBA" id="ARBA00004141"/>
    </source>
</evidence>
<evidence type="ECO:0000256" key="2">
    <source>
        <dbReference type="ARBA" id="ARBA00006939"/>
    </source>
</evidence>
<dbReference type="GO" id="GO:0006355">
    <property type="term" value="P:regulation of DNA-templated transcription"/>
    <property type="evidence" value="ECO:0007669"/>
    <property type="project" value="Ensembl"/>
</dbReference>
<evidence type="ECO:0000313" key="8">
    <source>
        <dbReference type="Ensembl" id="ENSCAFP00845035246.1"/>
    </source>
</evidence>
<dbReference type="Pfam" id="PF02535">
    <property type="entry name" value="Zip"/>
    <property type="match status" value="1"/>
</dbReference>
<dbReference type="GO" id="GO:0016324">
    <property type="term" value="C:apical plasma membrane"/>
    <property type="evidence" value="ECO:0007669"/>
    <property type="project" value="Ensembl"/>
</dbReference>
<feature type="transmembrane region" description="Helical" evidence="7">
    <location>
        <begin position="666"/>
        <end position="690"/>
    </location>
</feature>
<dbReference type="GO" id="GO:0098711">
    <property type="term" value="P:iron ion import across plasma membrane"/>
    <property type="evidence" value="ECO:0007669"/>
    <property type="project" value="Ensembl"/>
</dbReference>
<dbReference type="GO" id="GO:0005886">
    <property type="term" value="C:plasma membrane"/>
    <property type="evidence" value="ECO:0000318"/>
    <property type="project" value="GO_Central"/>
</dbReference>
<dbReference type="PANTHER" id="PTHR12191:SF2">
    <property type="entry name" value="METAL CATION SYMPORTER ZIP8"/>
    <property type="match status" value="1"/>
</dbReference>
<keyword evidence="4 7" id="KW-1133">Transmembrane helix</keyword>
<dbReference type="GO" id="GO:0071578">
    <property type="term" value="P:zinc ion import across plasma membrane"/>
    <property type="evidence" value="ECO:0000318"/>
    <property type="project" value="GO_Central"/>
</dbReference>
<dbReference type="GO" id="GO:0061757">
    <property type="term" value="P:leukocyte adhesion to arterial endothelial cell"/>
    <property type="evidence" value="ECO:0007669"/>
    <property type="project" value="Ensembl"/>
</dbReference>
<dbReference type="GO" id="GO:0140412">
    <property type="term" value="F:zinc:bicarbonate symporter activity"/>
    <property type="evidence" value="ECO:0007669"/>
    <property type="project" value="Ensembl"/>
</dbReference>
<dbReference type="AlphaFoldDB" id="A0A8I3S9E3"/>
<keyword evidence="3 7" id="KW-0812">Transmembrane</keyword>
<dbReference type="Proteomes" id="UP000805418">
    <property type="component" value="Chromosome 32"/>
</dbReference>
<dbReference type="OrthoDB" id="200954at2759"/>